<dbReference type="Proteomes" id="UP001442841">
    <property type="component" value="Chromosome"/>
</dbReference>
<keyword evidence="10" id="KW-0812">Transmembrane</keyword>
<dbReference type="Gene3D" id="3.30.565.10">
    <property type="entry name" value="Histidine kinase-like ATPase, C-terminal domain"/>
    <property type="match status" value="1"/>
</dbReference>
<accession>A0ABZ3FNH4</accession>
<dbReference type="GO" id="GO:0016301">
    <property type="term" value="F:kinase activity"/>
    <property type="evidence" value="ECO:0007669"/>
    <property type="project" value="UniProtKB-KW"/>
</dbReference>
<evidence type="ECO:0000313" key="13">
    <source>
        <dbReference type="EMBL" id="XAN06216.1"/>
    </source>
</evidence>
<feature type="domain" description="Signal transduction histidine kinase subgroup 3 dimerisation and phosphoacceptor" evidence="12">
    <location>
        <begin position="208"/>
        <end position="274"/>
    </location>
</feature>
<evidence type="ECO:0000256" key="3">
    <source>
        <dbReference type="ARBA" id="ARBA00022553"/>
    </source>
</evidence>
<organism evidence="13 14">
    <name type="scientific">Ammonicoccus fulvus</name>
    <dbReference type="NCBI Taxonomy" id="3138240"/>
    <lineage>
        <taxon>Bacteria</taxon>
        <taxon>Bacillati</taxon>
        <taxon>Actinomycetota</taxon>
        <taxon>Actinomycetes</taxon>
        <taxon>Propionibacteriales</taxon>
        <taxon>Propionibacteriaceae</taxon>
        <taxon>Ammonicoccus</taxon>
    </lineage>
</organism>
<dbReference type="Gene3D" id="1.20.5.1930">
    <property type="match status" value="1"/>
</dbReference>
<name>A0ABZ3FNH4_9ACTN</name>
<evidence type="ECO:0000313" key="14">
    <source>
        <dbReference type="Proteomes" id="UP001442841"/>
    </source>
</evidence>
<keyword evidence="10" id="KW-0472">Membrane</keyword>
<evidence type="ECO:0000256" key="4">
    <source>
        <dbReference type="ARBA" id="ARBA00022679"/>
    </source>
</evidence>
<evidence type="ECO:0000256" key="6">
    <source>
        <dbReference type="ARBA" id="ARBA00022777"/>
    </source>
</evidence>
<evidence type="ECO:0000259" key="12">
    <source>
        <dbReference type="Pfam" id="PF07730"/>
    </source>
</evidence>
<evidence type="ECO:0000256" key="1">
    <source>
        <dbReference type="ARBA" id="ARBA00000085"/>
    </source>
</evidence>
<feature type="transmembrane region" description="Helical" evidence="10">
    <location>
        <begin position="141"/>
        <end position="163"/>
    </location>
</feature>
<dbReference type="PANTHER" id="PTHR24421">
    <property type="entry name" value="NITRATE/NITRITE SENSOR PROTEIN NARX-RELATED"/>
    <property type="match status" value="1"/>
</dbReference>
<dbReference type="Pfam" id="PF02518">
    <property type="entry name" value="HATPase_c"/>
    <property type="match status" value="1"/>
</dbReference>
<gene>
    <name evidence="13" type="ORF">AADG42_02460</name>
</gene>
<dbReference type="InterPro" id="IPR050482">
    <property type="entry name" value="Sensor_HK_TwoCompSys"/>
</dbReference>
<evidence type="ECO:0000256" key="2">
    <source>
        <dbReference type="ARBA" id="ARBA00012438"/>
    </source>
</evidence>
<protein>
    <recommendedName>
        <fullName evidence="2">histidine kinase</fullName>
        <ecNumber evidence="2">2.7.13.3</ecNumber>
    </recommendedName>
</protein>
<reference evidence="13 14" key="1">
    <citation type="submission" date="2024-04" db="EMBL/GenBank/DDBJ databases">
        <title>Isolation of an actinomycete strain from pig manure.</title>
        <authorList>
            <person name="Gong T."/>
            <person name="Yu Z."/>
            <person name="An M."/>
            <person name="Wei C."/>
            <person name="Yang W."/>
            <person name="Liu L."/>
        </authorList>
    </citation>
    <scope>NUCLEOTIDE SEQUENCE [LARGE SCALE GENOMIC DNA]</scope>
    <source>
        <strain evidence="13 14">ZF39</strain>
    </source>
</reference>
<keyword evidence="10" id="KW-1133">Transmembrane helix</keyword>
<keyword evidence="4" id="KW-0808">Transferase</keyword>
<comment type="catalytic activity">
    <reaction evidence="1">
        <text>ATP + protein L-histidine = ADP + protein N-phospho-L-histidine.</text>
        <dbReference type="EC" id="2.7.13.3"/>
    </reaction>
</comment>
<evidence type="ECO:0000256" key="10">
    <source>
        <dbReference type="SAM" id="Phobius"/>
    </source>
</evidence>
<proteinExistence type="predicted"/>
<keyword evidence="9" id="KW-0175">Coiled coil</keyword>
<keyword evidence="7" id="KW-0067">ATP-binding</keyword>
<dbReference type="SUPFAM" id="SSF55874">
    <property type="entry name" value="ATPase domain of HSP90 chaperone/DNA topoisomerase II/histidine kinase"/>
    <property type="match status" value="1"/>
</dbReference>
<sequence>MQHLLRLFFGSGADGERPVLITVLFWGGVIPTLVVRTLVTAPELLVPTWVVYVLLAALVALWPLLRWRAGGRPFATAAFALVVLLVLFADGTGAAQLLLPLTIAQVIIVTGWTGTLLTIAAYALAQILGMRFVYDRPWRDVALQTLSVVLLMTMIAVVIDLVVREQRRRREYARLLDELTIAHADLAVAHEELQKRSEQVRELAVQAERARLAREVHDAVGHHLTVVKLDLTNALRLRGRDDDTAWSTVAEARDSASQALDEVRRAVRALGPGPLASATLGTALEGLVGSSSRDGLTVTLDVAGDVRPLAPTVAATFYRVAEEALTNIRRHARGADRATVRLDFGATATTLEVTDNGEAVESLEEGFGLAGVRARLAELDGTLRIETPDEGGVTLIGRIPSSDAAPAESLRPDTASVAR</sequence>
<feature type="transmembrane region" description="Helical" evidence="10">
    <location>
        <begin position="77"/>
        <end position="99"/>
    </location>
</feature>
<dbReference type="CDD" id="cd16917">
    <property type="entry name" value="HATPase_UhpB-NarQ-NarX-like"/>
    <property type="match status" value="1"/>
</dbReference>
<feature type="transmembrane region" description="Helical" evidence="10">
    <location>
        <begin position="106"/>
        <end position="129"/>
    </location>
</feature>
<dbReference type="PANTHER" id="PTHR24421:SF10">
    <property type="entry name" value="NITRATE_NITRITE SENSOR PROTEIN NARQ"/>
    <property type="match status" value="1"/>
</dbReference>
<evidence type="ECO:0000259" key="11">
    <source>
        <dbReference type="Pfam" id="PF02518"/>
    </source>
</evidence>
<evidence type="ECO:0000256" key="5">
    <source>
        <dbReference type="ARBA" id="ARBA00022741"/>
    </source>
</evidence>
<feature type="transmembrane region" description="Helical" evidence="10">
    <location>
        <begin position="46"/>
        <end position="65"/>
    </location>
</feature>
<evidence type="ECO:0000256" key="8">
    <source>
        <dbReference type="ARBA" id="ARBA00023012"/>
    </source>
</evidence>
<keyword evidence="14" id="KW-1185">Reference proteome</keyword>
<keyword evidence="3" id="KW-0597">Phosphoprotein</keyword>
<keyword evidence="8" id="KW-0902">Two-component regulatory system</keyword>
<feature type="coiled-coil region" evidence="9">
    <location>
        <begin position="176"/>
        <end position="210"/>
    </location>
</feature>
<keyword evidence="5" id="KW-0547">Nucleotide-binding</keyword>
<dbReference type="EMBL" id="CP154795">
    <property type="protein sequence ID" value="XAN06216.1"/>
    <property type="molecule type" value="Genomic_DNA"/>
</dbReference>
<dbReference type="EC" id="2.7.13.3" evidence="2"/>
<evidence type="ECO:0000256" key="9">
    <source>
        <dbReference type="SAM" id="Coils"/>
    </source>
</evidence>
<evidence type="ECO:0000256" key="7">
    <source>
        <dbReference type="ARBA" id="ARBA00022840"/>
    </source>
</evidence>
<feature type="domain" description="Histidine kinase/HSP90-like ATPase" evidence="11">
    <location>
        <begin position="315"/>
        <end position="400"/>
    </location>
</feature>
<dbReference type="RefSeq" id="WP_425307648.1">
    <property type="nucleotide sequence ID" value="NZ_CP154795.1"/>
</dbReference>
<dbReference type="InterPro" id="IPR011712">
    <property type="entry name" value="Sig_transdc_His_kin_sub3_dim/P"/>
</dbReference>
<dbReference type="InterPro" id="IPR003594">
    <property type="entry name" value="HATPase_dom"/>
</dbReference>
<dbReference type="InterPro" id="IPR036890">
    <property type="entry name" value="HATPase_C_sf"/>
</dbReference>
<keyword evidence="6 13" id="KW-0418">Kinase</keyword>
<feature type="transmembrane region" description="Helical" evidence="10">
    <location>
        <begin position="20"/>
        <end position="39"/>
    </location>
</feature>
<dbReference type="Pfam" id="PF07730">
    <property type="entry name" value="HisKA_3"/>
    <property type="match status" value="1"/>
</dbReference>